<keyword evidence="3" id="KW-0804">Transcription</keyword>
<accession>A0ABV8QA57</accession>
<feature type="domain" description="HTH marR-type" evidence="4">
    <location>
        <begin position="36"/>
        <end position="95"/>
    </location>
</feature>
<dbReference type="InterPro" id="IPR000835">
    <property type="entry name" value="HTH_MarR-typ"/>
</dbReference>
<protein>
    <submittedName>
        <fullName evidence="5">GbsR/MarR family transcriptional regulator</fullName>
    </submittedName>
</protein>
<dbReference type="InterPro" id="IPR036388">
    <property type="entry name" value="WH-like_DNA-bd_sf"/>
</dbReference>
<comment type="caution">
    <text evidence="5">The sequence shown here is derived from an EMBL/GenBank/DDBJ whole genome shotgun (WGS) entry which is preliminary data.</text>
</comment>
<evidence type="ECO:0000256" key="3">
    <source>
        <dbReference type="ARBA" id="ARBA00023163"/>
    </source>
</evidence>
<dbReference type="PANTHER" id="PTHR38465">
    <property type="entry name" value="HTH-TYPE TRANSCRIPTIONAL REGULATOR MJ1563-RELATED"/>
    <property type="match status" value="1"/>
</dbReference>
<dbReference type="Pfam" id="PF12802">
    <property type="entry name" value="MarR_2"/>
    <property type="match status" value="1"/>
</dbReference>
<reference evidence="6" key="1">
    <citation type="journal article" date="2019" name="Int. J. Syst. Evol. Microbiol.">
        <title>The Global Catalogue of Microorganisms (GCM) 10K type strain sequencing project: providing services to taxonomists for standard genome sequencing and annotation.</title>
        <authorList>
            <consortium name="The Broad Institute Genomics Platform"/>
            <consortium name="The Broad Institute Genome Sequencing Center for Infectious Disease"/>
            <person name="Wu L."/>
            <person name="Ma J."/>
        </authorList>
    </citation>
    <scope>NUCLEOTIDE SEQUENCE [LARGE SCALE GENOMIC DNA]</scope>
    <source>
        <strain evidence="6">CGMCC 1.10363</strain>
    </source>
</reference>
<evidence type="ECO:0000313" key="6">
    <source>
        <dbReference type="Proteomes" id="UP001595900"/>
    </source>
</evidence>
<dbReference type="Proteomes" id="UP001595900">
    <property type="component" value="Unassembled WGS sequence"/>
</dbReference>
<organism evidence="5 6">
    <name type="scientific">Gryllotalpicola reticulitermitis</name>
    <dbReference type="NCBI Taxonomy" id="1184153"/>
    <lineage>
        <taxon>Bacteria</taxon>
        <taxon>Bacillati</taxon>
        <taxon>Actinomycetota</taxon>
        <taxon>Actinomycetes</taxon>
        <taxon>Micrococcales</taxon>
        <taxon>Microbacteriaceae</taxon>
        <taxon>Gryllotalpicola</taxon>
    </lineage>
</organism>
<dbReference type="Gene3D" id="1.10.10.10">
    <property type="entry name" value="Winged helix-like DNA-binding domain superfamily/Winged helix DNA-binding domain"/>
    <property type="match status" value="1"/>
</dbReference>
<name>A0ABV8QA57_9MICO</name>
<dbReference type="RefSeq" id="WP_390229155.1">
    <property type="nucleotide sequence ID" value="NZ_JBHSCN010000005.1"/>
</dbReference>
<evidence type="ECO:0000313" key="5">
    <source>
        <dbReference type="EMBL" id="MFC4244089.1"/>
    </source>
</evidence>
<evidence type="ECO:0000256" key="2">
    <source>
        <dbReference type="ARBA" id="ARBA00023125"/>
    </source>
</evidence>
<dbReference type="InterPro" id="IPR036390">
    <property type="entry name" value="WH_DNA-bd_sf"/>
</dbReference>
<proteinExistence type="predicted"/>
<sequence>MTGGASAHDASAHDPGAHEELQQYAEKLAAVFIAAGFPRMAARVLLTVMLSTDAALTAAELQERLGVSAAAVSGAIKYLETLGMVRRRAHRGSRKERYELPEQAWYTATLRQPPFYAEIAGMLPEGITTARRADASDTVARLTEMQQFFEFLRVRLPQLYEEWAAQRGDR</sequence>
<keyword evidence="1" id="KW-0805">Transcription regulation</keyword>
<dbReference type="EMBL" id="JBHSCN010000005">
    <property type="protein sequence ID" value="MFC4244089.1"/>
    <property type="molecule type" value="Genomic_DNA"/>
</dbReference>
<evidence type="ECO:0000256" key="1">
    <source>
        <dbReference type="ARBA" id="ARBA00023015"/>
    </source>
</evidence>
<evidence type="ECO:0000259" key="4">
    <source>
        <dbReference type="Pfam" id="PF12802"/>
    </source>
</evidence>
<dbReference type="CDD" id="cd00090">
    <property type="entry name" value="HTH_ARSR"/>
    <property type="match status" value="1"/>
</dbReference>
<dbReference type="InterPro" id="IPR011991">
    <property type="entry name" value="ArsR-like_HTH"/>
</dbReference>
<dbReference type="SUPFAM" id="SSF46785">
    <property type="entry name" value="Winged helix' DNA-binding domain"/>
    <property type="match status" value="1"/>
</dbReference>
<dbReference type="PANTHER" id="PTHR38465:SF2">
    <property type="entry name" value="HTH-TYPE TRANSCRIPTIONAL REGULATOR MMPR5"/>
    <property type="match status" value="1"/>
</dbReference>
<gene>
    <name evidence="5" type="ORF">ACFOYW_11960</name>
</gene>
<dbReference type="InterPro" id="IPR052362">
    <property type="entry name" value="HTH-GbsR_regulator"/>
</dbReference>
<keyword evidence="2" id="KW-0238">DNA-binding</keyword>
<keyword evidence="6" id="KW-1185">Reference proteome</keyword>